<dbReference type="Pfam" id="PF00027">
    <property type="entry name" value="cNMP_binding"/>
    <property type="match status" value="1"/>
</dbReference>
<sequence length="537" mass="61728">MSNKTQKLLKTQDVLNRYELQLSSRVPRKTIVELEAIPPRHIIKVASEIWTKLDDYATCKSAKLLPDQHKAFKRKIFNYEKPVKQRHLEFKVAQKTTKSHQLKIKTKYVGQVHSVPVRIVPKLHVVEQEEVHEDDFSISDNASSLGSFEKLVRELNSIETGIENQPLIFQRLAKTPIVNRTTEDVKTLFDYLRPLPAFAIMNDDLLKQVCVVARIDYFQSNEIVCQAEGLVDTWMVVLSGKCQIRKLHEKQTAKHSNYPTYFINQSALVQESVPVQVIDCIVLRLDLGEYAKIHRYVQEKTREHHLKLFEEIDFCAKMTFKERITMSDFITSKAYKKDQIIQVFGQQVDKMGLVLKGSCQAFANLQDGTDVKLGTFKPGEYFNEQLYFSQSKDYKASSFFSVKALDGCEIGFIGSAELQSIIGKPIEHSEVSIISQNPDEVLYLQKQEMQAKEWKRIRKRQILGLIKEWEGNPEALGKKWRDQHRSSKPRKVLPITEKTAVKQEPLAPPERPRSCLKRNTGSAGKRVVIAVPETQDS</sequence>
<gene>
    <name evidence="3" type="ORF">HK103_001560</name>
</gene>
<comment type="caution">
    <text evidence="3">The sequence shown here is derived from an EMBL/GenBank/DDBJ whole genome shotgun (WGS) entry which is preliminary data.</text>
</comment>
<evidence type="ECO:0000313" key="4">
    <source>
        <dbReference type="Proteomes" id="UP001210925"/>
    </source>
</evidence>
<dbReference type="InterPro" id="IPR000595">
    <property type="entry name" value="cNMP-bd_dom"/>
</dbReference>
<evidence type="ECO:0000313" key="3">
    <source>
        <dbReference type="EMBL" id="KAJ3252441.1"/>
    </source>
</evidence>
<reference evidence="3" key="1">
    <citation type="submission" date="2020-05" db="EMBL/GenBank/DDBJ databases">
        <title>Phylogenomic resolution of chytrid fungi.</title>
        <authorList>
            <person name="Stajich J.E."/>
            <person name="Amses K."/>
            <person name="Simmons R."/>
            <person name="Seto K."/>
            <person name="Myers J."/>
            <person name="Bonds A."/>
            <person name="Quandt C.A."/>
            <person name="Barry K."/>
            <person name="Liu P."/>
            <person name="Grigoriev I."/>
            <person name="Longcore J.E."/>
            <person name="James T.Y."/>
        </authorList>
    </citation>
    <scope>NUCLEOTIDE SEQUENCE</scope>
    <source>
        <strain evidence="3">PLAUS21</strain>
    </source>
</reference>
<feature type="region of interest" description="Disordered" evidence="1">
    <location>
        <begin position="478"/>
        <end position="523"/>
    </location>
</feature>
<organism evidence="3 4">
    <name type="scientific">Boothiomyces macroporosus</name>
    <dbReference type="NCBI Taxonomy" id="261099"/>
    <lineage>
        <taxon>Eukaryota</taxon>
        <taxon>Fungi</taxon>
        <taxon>Fungi incertae sedis</taxon>
        <taxon>Chytridiomycota</taxon>
        <taxon>Chytridiomycota incertae sedis</taxon>
        <taxon>Chytridiomycetes</taxon>
        <taxon>Rhizophydiales</taxon>
        <taxon>Terramycetaceae</taxon>
        <taxon>Boothiomyces</taxon>
    </lineage>
</organism>
<dbReference type="PANTHER" id="PTHR23011:SF28">
    <property type="entry name" value="CYCLIC NUCLEOTIDE-BINDING DOMAIN CONTAINING PROTEIN"/>
    <property type="match status" value="1"/>
</dbReference>
<dbReference type="Gene3D" id="2.60.120.10">
    <property type="entry name" value="Jelly Rolls"/>
    <property type="match status" value="2"/>
</dbReference>
<dbReference type="InterPro" id="IPR014710">
    <property type="entry name" value="RmlC-like_jellyroll"/>
</dbReference>
<dbReference type="PROSITE" id="PS50042">
    <property type="entry name" value="CNMP_BINDING_3"/>
    <property type="match status" value="1"/>
</dbReference>
<accession>A0AAD5Y584</accession>
<feature type="domain" description="Cyclic nucleotide-binding" evidence="2">
    <location>
        <begin position="314"/>
        <end position="424"/>
    </location>
</feature>
<name>A0AAD5Y584_9FUNG</name>
<dbReference type="AlphaFoldDB" id="A0AAD5Y584"/>
<dbReference type="EMBL" id="JADGKB010000141">
    <property type="protein sequence ID" value="KAJ3252441.1"/>
    <property type="molecule type" value="Genomic_DNA"/>
</dbReference>
<dbReference type="InterPro" id="IPR018490">
    <property type="entry name" value="cNMP-bd_dom_sf"/>
</dbReference>
<dbReference type="Proteomes" id="UP001210925">
    <property type="component" value="Unassembled WGS sequence"/>
</dbReference>
<evidence type="ECO:0000259" key="2">
    <source>
        <dbReference type="PROSITE" id="PS50042"/>
    </source>
</evidence>
<evidence type="ECO:0000256" key="1">
    <source>
        <dbReference type="SAM" id="MobiDB-lite"/>
    </source>
</evidence>
<dbReference type="SUPFAM" id="SSF51206">
    <property type="entry name" value="cAMP-binding domain-like"/>
    <property type="match status" value="2"/>
</dbReference>
<protein>
    <recommendedName>
        <fullName evidence="2">Cyclic nucleotide-binding domain-containing protein</fullName>
    </recommendedName>
</protein>
<keyword evidence="4" id="KW-1185">Reference proteome</keyword>
<dbReference type="PANTHER" id="PTHR23011">
    <property type="entry name" value="CYCLIC NUCLEOTIDE-BINDING DOMAIN CONTAINING PROTEIN"/>
    <property type="match status" value="1"/>
</dbReference>
<proteinExistence type="predicted"/>
<dbReference type="CDD" id="cd00038">
    <property type="entry name" value="CAP_ED"/>
    <property type="match status" value="1"/>
</dbReference>